<keyword evidence="6 8" id="KW-0472">Membrane</keyword>
<feature type="transmembrane region" description="Helical" evidence="8">
    <location>
        <begin position="254"/>
        <end position="274"/>
    </location>
</feature>
<evidence type="ECO:0008006" key="11">
    <source>
        <dbReference type="Google" id="ProtNLM"/>
    </source>
</evidence>
<evidence type="ECO:0000313" key="10">
    <source>
        <dbReference type="Proteomes" id="UP001608902"/>
    </source>
</evidence>
<feature type="transmembrane region" description="Helical" evidence="8">
    <location>
        <begin position="396"/>
        <end position="421"/>
    </location>
</feature>
<evidence type="ECO:0000256" key="7">
    <source>
        <dbReference type="SAM" id="MobiDB-lite"/>
    </source>
</evidence>
<comment type="caution">
    <text evidence="9">The sequence shown here is derived from an EMBL/GenBank/DDBJ whole genome shotgun (WGS) entry which is preliminary data.</text>
</comment>
<keyword evidence="10" id="KW-1185">Reference proteome</keyword>
<name>A0ABD6E678_9BILA</name>
<keyword evidence="3" id="KW-0813">Transport</keyword>
<feature type="transmembrane region" description="Helical" evidence="8">
    <location>
        <begin position="341"/>
        <end position="360"/>
    </location>
</feature>
<evidence type="ECO:0000313" key="9">
    <source>
        <dbReference type="EMBL" id="MFH4975528.1"/>
    </source>
</evidence>
<evidence type="ECO:0000256" key="2">
    <source>
        <dbReference type="ARBA" id="ARBA00007863"/>
    </source>
</evidence>
<dbReference type="SUPFAM" id="SSF103481">
    <property type="entry name" value="Multidrug resistance efflux transporter EmrE"/>
    <property type="match status" value="1"/>
</dbReference>
<feature type="transmembrane region" description="Helical" evidence="8">
    <location>
        <begin position="220"/>
        <end position="242"/>
    </location>
</feature>
<keyword evidence="4 8" id="KW-0812">Transmembrane</keyword>
<evidence type="ECO:0000256" key="4">
    <source>
        <dbReference type="ARBA" id="ARBA00022692"/>
    </source>
</evidence>
<dbReference type="Pfam" id="PF06027">
    <property type="entry name" value="SLC35F"/>
    <property type="match status" value="1"/>
</dbReference>
<dbReference type="GO" id="GO:0016020">
    <property type="term" value="C:membrane"/>
    <property type="evidence" value="ECO:0007669"/>
    <property type="project" value="UniProtKB-SubCell"/>
</dbReference>
<evidence type="ECO:0000256" key="1">
    <source>
        <dbReference type="ARBA" id="ARBA00004141"/>
    </source>
</evidence>
<feature type="transmembrane region" description="Helical" evidence="8">
    <location>
        <begin position="372"/>
        <end position="390"/>
    </location>
</feature>
<evidence type="ECO:0000256" key="8">
    <source>
        <dbReference type="SAM" id="Phobius"/>
    </source>
</evidence>
<dbReference type="PIRSF" id="PIRSF036436">
    <property type="entry name" value="UCP036436"/>
    <property type="match status" value="1"/>
</dbReference>
<feature type="transmembrane region" description="Helical" evidence="8">
    <location>
        <begin position="62"/>
        <end position="82"/>
    </location>
</feature>
<sequence length="463" mass="51765">MSEEKTAEISCLDDGRLDVNSESKSPEESVKAATGIYGANVEKDTSDSESVKEQKKSCFDRYIGLVFAVLLVITGSVNTIAAKWADTIKIDGRKFNHPFFQAIVMFVGEILCLFAYFVVLYIQRRQWKRYQKEQSTSSQGSASDLKEVNAGGEADQIPSIPRFNYFLFAIPAVCDVIATSIQYLGLNLTSASSYQMLRGAVIIFTGLLSKLFLRMTLQLFRWTGMIFVVVGLVIIGVADMIFTNVKVDETLEGILIGDVLIVIAQVVVAFQMVSEQKYLGSYDVPALFAVGLEGIFGFVILTILMVPMYYIHVPSTFSTSPENRLEDALDAFYEMSVSGELVGALCTTTVSIAFFNFAGVSVTKYMSATTRMVLDSVRTIIIWAVSIPLFEQQFIPLQILGFAFLILGMFVYNDLVIMPFFRKQPFYQRWESWWDKKLMKCCPCCYNRVAPVNSDGAQKAETE</sequence>
<comment type="subcellular location">
    <subcellularLocation>
        <location evidence="1">Membrane</location>
        <topology evidence="1">Multi-pass membrane protein</topology>
    </subcellularLocation>
</comment>
<comment type="similarity">
    <text evidence="2">Belongs to the SLC35F solute transporter family.</text>
</comment>
<accession>A0ABD6E678</accession>
<protein>
    <recommendedName>
        <fullName evidence="11">Solute carrier family 35 member F6</fullName>
    </recommendedName>
</protein>
<dbReference type="EMBL" id="JBGFUD010000957">
    <property type="protein sequence ID" value="MFH4975528.1"/>
    <property type="molecule type" value="Genomic_DNA"/>
</dbReference>
<feature type="transmembrane region" description="Helical" evidence="8">
    <location>
        <begin position="165"/>
        <end position="184"/>
    </location>
</feature>
<evidence type="ECO:0000256" key="6">
    <source>
        <dbReference type="ARBA" id="ARBA00023136"/>
    </source>
</evidence>
<feature type="region of interest" description="Disordered" evidence="7">
    <location>
        <begin position="1"/>
        <end position="32"/>
    </location>
</feature>
<feature type="transmembrane region" description="Helical" evidence="8">
    <location>
        <begin position="102"/>
        <end position="122"/>
    </location>
</feature>
<organism evidence="9 10">
    <name type="scientific">Gnathostoma spinigerum</name>
    <dbReference type="NCBI Taxonomy" id="75299"/>
    <lineage>
        <taxon>Eukaryota</taxon>
        <taxon>Metazoa</taxon>
        <taxon>Ecdysozoa</taxon>
        <taxon>Nematoda</taxon>
        <taxon>Chromadorea</taxon>
        <taxon>Rhabditida</taxon>
        <taxon>Spirurina</taxon>
        <taxon>Gnathostomatomorpha</taxon>
        <taxon>Gnathostomatoidea</taxon>
        <taxon>Gnathostomatidae</taxon>
        <taxon>Gnathostoma</taxon>
    </lineage>
</organism>
<evidence type="ECO:0000256" key="5">
    <source>
        <dbReference type="ARBA" id="ARBA00022989"/>
    </source>
</evidence>
<feature type="transmembrane region" description="Helical" evidence="8">
    <location>
        <begin position="286"/>
        <end position="311"/>
    </location>
</feature>
<proteinExistence type="inferred from homology"/>
<dbReference type="InterPro" id="IPR009262">
    <property type="entry name" value="SLC35_F1/F2/F6"/>
</dbReference>
<dbReference type="InterPro" id="IPR012404">
    <property type="entry name" value="UCP036436"/>
</dbReference>
<dbReference type="PANTHER" id="PTHR13146">
    <property type="match status" value="1"/>
</dbReference>
<dbReference type="Proteomes" id="UP001608902">
    <property type="component" value="Unassembled WGS sequence"/>
</dbReference>
<keyword evidence="5 8" id="KW-1133">Transmembrane helix</keyword>
<dbReference type="InterPro" id="IPR037185">
    <property type="entry name" value="EmrE-like"/>
</dbReference>
<reference evidence="9 10" key="1">
    <citation type="submission" date="2024-08" db="EMBL/GenBank/DDBJ databases">
        <title>Gnathostoma spinigerum genome.</title>
        <authorList>
            <person name="Gonzalez-Bertolin B."/>
            <person name="Monzon S."/>
            <person name="Zaballos A."/>
            <person name="Jimenez P."/>
            <person name="Dekumyoy P."/>
            <person name="Varona S."/>
            <person name="Cuesta I."/>
            <person name="Sumanam S."/>
            <person name="Adisakwattana P."/>
            <person name="Gasser R.B."/>
            <person name="Hernandez-Gonzalez A."/>
            <person name="Young N.D."/>
            <person name="Perteguer M.J."/>
        </authorList>
    </citation>
    <scope>NUCLEOTIDE SEQUENCE [LARGE SCALE GENOMIC DNA]</scope>
    <source>
        <strain evidence="9">AL3</strain>
        <tissue evidence="9">Liver</tissue>
    </source>
</reference>
<gene>
    <name evidence="9" type="ORF">AB6A40_002237</name>
</gene>
<feature type="transmembrane region" description="Helical" evidence="8">
    <location>
        <begin position="196"/>
        <end position="213"/>
    </location>
</feature>
<dbReference type="AlphaFoldDB" id="A0ABD6E678"/>
<feature type="compositionally biased region" description="Basic and acidic residues" evidence="7">
    <location>
        <begin position="1"/>
        <end position="30"/>
    </location>
</feature>
<evidence type="ECO:0000256" key="3">
    <source>
        <dbReference type="ARBA" id="ARBA00022448"/>
    </source>
</evidence>
<dbReference type="PANTHER" id="PTHR13146:SF0">
    <property type="entry name" value="SOLUTE CARRIER FAMILY 35 MEMBER F6"/>
    <property type="match status" value="1"/>
</dbReference>